<dbReference type="RefSeq" id="WP_186637358.1">
    <property type="nucleotide sequence ID" value="NZ_JACOAF010000026.1"/>
</dbReference>
<sequence>MKRQEKSLEELQQILFNLELVDIEQQDPATLLLEHLHKALDVFRYMFRNGYTEEQPSHVINYCIMKLEFAKKQIENEEVEEGLKFTKSVIVYFLKETSLLEMAEETDLF</sequence>
<accession>A0ABR6VTC9</accession>
<name>A0ABR6VTC9_9BACT</name>
<organism evidence="1 2">
    <name type="scientific">Rufibacter sediminis</name>
    <dbReference type="NCBI Taxonomy" id="2762756"/>
    <lineage>
        <taxon>Bacteria</taxon>
        <taxon>Pseudomonadati</taxon>
        <taxon>Bacteroidota</taxon>
        <taxon>Cytophagia</taxon>
        <taxon>Cytophagales</taxon>
        <taxon>Hymenobacteraceae</taxon>
        <taxon>Rufibacter</taxon>
    </lineage>
</organism>
<proteinExistence type="predicted"/>
<dbReference type="EMBL" id="JACOAF010000026">
    <property type="protein sequence ID" value="MBC3540195.1"/>
    <property type="molecule type" value="Genomic_DNA"/>
</dbReference>
<gene>
    <name evidence="1" type="ORF">H7U12_10920</name>
</gene>
<keyword evidence="2" id="KW-1185">Reference proteome</keyword>
<evidence type="ECO:0000313" key="1">
    <source>
        <dbReference type="EMBL" id="MBC3540195.1"/>
    </source>
</evidence>
<protein>
    <submittedName>
        <fullName evidence="1">Uncharacterized protein</fullName>
    </submittedName>
</protein>
<reference evidence="1 2" key="1">
    <citation type="journal article" date="2019" name="Int. J. Syst. Evol. Microbiol.">
        <title>Rufibacter sediminis sp. nov., isolated from freshwater lake sediment.</title>
        <authorList>
            <person name="Qu J.H."/>
            <person name="Zhang L.J."/>
            <person name="Fu Y.H."/>
            <person name="Li H.F."/>
        </authorList>
    </citation>
    <scope>NUCLEOTIDE SEQUENCE [LARGE SCALE GENOMIC DNA]</scope>
    <source>
        <strain evidence="1 2">H-1</strain>
    </source>
</reference>
<comment type="caution">
    <text evidence="1">The sequence shown here is derived from an EMBL/GenBank/DDBJ whole genome shotgun (WGS) entry which is preliminary data.</text>
</comment>
<evidence type="ECO:0000313" key="2">
    <source>
        <dbReference type="Proteomes" id="UP000659698"/>
    </source>
</evidence>
<dbReference type="Proteomes" id="UP000659698">
    <property type="component" value="Unassembled WGS sequence"/>
</dbReference>